<accession>A0A543AC43</accession>
<feature type="compositionally biased region" description="Basic and acidic residues" evidence="1">
    <location>
        <begin position="151"/>
        <end position="171"/>
    </location>
</feature>
<keyword evidence="2" id="KW-1133">Transmembrane helix</keyword>
<feature type="transmembrane region" description="Helical" evidence="2">
    <location>
        <begin position="6"/>
        <end position="26"/>
    </location>
</feature>
<keyword evidence="2" id="KW-0812">Transmembrane</keyword>
<name>A0A543AC43_9ACTN</name>
<keyword evidence="2" id="KW-0472">Membrane</keyword>
<reference evidence="3 4" key="1">
    <citation type="submission" date="2019-06" db="EMBL/GenBank/DDBJ databases">
        <title>Sequencing the genomes of 1000 actinobacteria strains.</title>
        <authorList>
            <person name="Klenk H.-P."/>
        </authorList>
    </citation>
    <scope>NUCLEOTIDE SEQUENCE [LARGE SCALE GENOMIC DNA]</scope>
    <source>
        <strain evidence="3 4">DSM 25218</strain>
    </source>
</reference>
<dbReference type="AlphaFoldDB" id="A0A543AC43"/>
<evidence type="ECO:0000313" key="3">
    <source>
        <dbReference type="EMBL" id="TQL70046.1"/>
    </source>
</evidence>
<organism evidence="3 4">
    <name type="scientific">Nocardioides albertanoniae</name>
    <dbReference type="NCBI Taxonomy" id="1175486"/>
    <lineage>
        <taxon>Bacteria</taxon>
        <taxon>Bacillati</taxon>
        <taxon>Actinomycetota</taxon>
        <taxon>Actinomycetes</taxon>
        <taxon>Propionibacteriales</taxon>
        <taxon>Nocardioidaceae</taxon>
        <taxon>Nocardioides</taxon>
    </lineage>
</organism>
<sequence>MRAVQWAIVGIGMVLVAAVAVALLIAGPRSSAPHATESPKQGDDAHGRLAPAGPPTPIDAAEDTSVGTLPAPDASPTTKMVSRDLVAPPASEQHASTPAHNPPGAKKARTKPPASGHLAAAREQDRREDRPDWTWDDHVPSWGAWEDWADWDGRHDNGDRHSDRDGDGWRR</sequence>
<dbReference type="RefSeq" id="WP_141781854.1">
    <property type="nucleotide sequence ID" value="NZ_VFOV01000001.1"/>
</dbReference>
<comment type="caution">
    <text evidence="3">The sequence shown here is derived from an EMBL/GenBank/DDBJ whole genome shotgun (WGS) entry which is preliminary data.</text>
</comment>
<keyword evidence="4" id="KW-1185">Reference proteome</keyword>
<dbReference type="EMBL" id="VFOV01000001">
    <property type="protein sequence ID" value="TQL70046.1"/>
    <property type="molecule type" value="Genomic_DNA"/>
</dbReference>
<proteinExistence type="predicted"/>
<gene>
    <name evidence="3" type="ORF">FB381_3970</name>
</gene>
<evidence type="ECO:0000313" key="4">
    <source>
        <dbReference type="Proteomes" id="UP000320209"/>
    </source>
</evidence>
<feature type="compositionally biased region" description="Basic and acidic residues" evidence="1">
    <location>
        <begin position="120"/>
        <end position="139"/>
    </location>
</feature>
<evidence type="ECO:0000256" key="1">
    <source>
        <dbReference type="SAM" id="MobiDB-lite"/>
    </source>
</evidence>
<dbReference type="Proteomes" id="UP000320209">
    <property type="component" value="Unassembled WGS sequence"/>
</dbReference>
<feature type="region of interest" description="Disordered" evidence="1">
    <location>
        <begin position="30"/>
        <end position="171"/>
    </location>
</feature>
<dbReference type="OrthoDB" id="3787291at2"/>
<protein>
    <submittedName>
        <fullName evidence="3">Uncharacterized protein</fullName>
    </submittedName>
</protein>
<evidence type="ECO:0000256" key="2">
    <source>
        <dbReference type="SAM" id="Phobius"/>
    </source>
</evidence>